<protein>
    <submittedName>
        <fullName evidence="1">Uncharacterized protein</fullName>
    </submittedName>
</protein>
<accession>A0A918P8T0</accession>
<organism evidence="1 2">
    <name type="scientific">Streptomyces poonensis</name>
    <dbReference type="NCBI Taxonomy" id="68255"/>
    <lineage>
        <taxon>Bacteria</taxon>
        <taxon>Bacillati</taxon>
        <taxon>Actinomycetota</taxon>
        <taxon>Actinomycetes</taxon>
        <taxon>Kitasatosporales</taxon>
        <taxon>Streptomycetaceae</taxon>
        <taxon>Streptomyces</taxon>
    </lineage>
</organism>
<dbReference type="RefSeq" id="WP_189856512.1">
    <property type="nucleotide sequence ID" value="NZ_BMVW01000001.1"/>
</dbReference>
<comment type="caution">
    <text evidence="1">The sequence shown here is derived from an EMBL/GenBank/DDBJ whole genome shotgun (WGS) entry which is preliminary data.</text>
</comment>
<evidence type="ECO:0000313" key="1">
    <source>
        <dbReference type="EMBL" id="GGY92563.1"/>
    </source>
</evidence>
<reference evidence="1" key="1">
    <citation type="journal article" date="2014" name="Int. J. Syst. Evol. Microbiol.">
        <title>Complete genome sequence of Corynebacterium casei LMG S-19264T (=DSM 44701T), isolated from a smear-ripened cheese.</title>
        <authorList>
            <consortium name="US DOE Joint Genome Institute (JGI-PGF)"/>
            <person name="Walter F."/>
            <person name="Albersmeier A."/>
            <person name="Kalinowski J."/>
            <person name="Ruckert C."/>
        </authorList>
    </citation>
    <scope>NUCLEOTIDE SEQUENCE</scope>
    <source>
        <strain evidence="1">JCM 4815</strain>
    </source>
</reference>
<dbReference type="EMBL" id="BMVW01000001">
    <property type="protein sequence ID" value="GGY92563.1"/>
    <property type="molecule type" value="Genomic_DNA"/>
</dbReference>
<evidence type="ECO:0000313" key="2">
    <source>
        <dbReference type="Proteomes" id="UP000622166"/>
    </source>
</evidence>
<gene>
    <name evidence="1" type="ORF">GCM10010365_08890</name>
</gene>
<dbReference type="Proteomes" id="UP000622166">
    <property type="component" value="Unassembled WGS sequence"/>
</dbReference>
<name>A0A918P8T0_9ACTN</name>
<proteinExistence type="predicted"/>
<reference evidence="1" key="2">
    <citation type="submission" date="2020-09" db="EMBL/GenBank/DDBJ databases">
        <authorList>
            <person name="Sun Q."/>
            <person name="Ohkuma M."/>
        </authorList>
    </citation>
    <scope>NUCLEOTIDE SEQUENCE</scope>
    <source>
        <strain evidence="1">JCM 4815</strain>
    </source>
</reference>
<keyword evidence="2" id="KW-1185">Reference proteome</keyword>
<dbReference type="AlphaFoldDB" id="A0A918P8T0"/>
<sequence>MKLRRALATAGATAVLGPLAPVSAPAAFADRTVPGGVEVRRRKGTEDTTA</sequence>